<evidence type="ECO:0000313" key="3">
    <source>
        <dbReference type="Proteomes" id="UP000176191"/>
    </source>
</evidence>
<sequence length="155" mass="17346">MLSISHAVTGAFIAVKIGNPVLAFPLIILSHYLEDSIHHWDVGTGISGGTKSSALAFRHELFDLTLAAVLVLIFFPLSSYNLSSLIYSLKEPQIWGALLGILPDLLEAPRNFWKYEPVWLSPINRFHGRFHHSIPQIIPGLAPQVILLTLLWFLR</sequence>
<evidence type="ECO:0000256" key="1">
    <source>
        <dbReference type="SAM" id="Phobius"/>
    </source>
</evidence>
<keyword evidence="1" id="KW-0812">Transmembrane</keyword>
<comment type="caution">
    <text evidence="2">The sequence shown here is derived from an EMBL/GenBank/DDBJ whole genome shotgun (WGS) entry which is preliminary data.</text>
</comment>
<feature type="transmembrane region" description="Helical" evidence="1">
    <location>
        <begin position="61"/>
        <end position="82"/>
    </location>
</feature>
<accession>A0A1F5F778</accession>
<name>A0A1F5F778_9BACT</name>
<organism evidence="2 3">
    <name type="scientific">Candidatus Collierbacteria bacterium RIFOXYA2_FULL_46_10</name>
    <dbReference type="NCBI Taxonomy" id="1817726"/>
    <lineage>
        <taxon>Bacteria</taxon>
        <taxon>Candidatus Collieribacteriota</taxon>
    </lineage>
</organism>
<keyword evidence="1" id="KW-1133">Transmembrane helix</keyword>
<keyword evidence="1" id="KW-0472">Membrane</keyword>
<dbReference type="Proteomes" id="UP000176191">
    <property type="component" value="Unassembled WGS sequence"/>
</dbReference>
<dbReference type="EMBL" id="MFAK01000003">
    <property type="protein sequence ID" value="OGD75490.1"/>
    <property type="molecule type" value="Genomic_DNA"/>
</dbReference>
<protein>
    <submittedName>
        <fullName evidence="2">Uncharacterized protein</fullName>
    </submittedName>
</protein>
<evidence type="ECO:0000313" key="2">
    <source>
        <dbReference type="EMBL" id="OGD75490.1"/>
    </source>
</evidence>
<gene>
    <name evidence="2" type="ORF">A2228_01885</name>
</gene>
<reference evidence="2 3" key="1">
    <citation type="journal article" date="2016" name="Nat. Commun.">
        <title>Thousands of microbial genomes shed light on interconnected biogeochemical processes in an aquifer system.</title>
        <authorList>
            <person name="Anantharaman K."/>
            <person name="Brown C.T."/>
            <person name="Hug L.A."/>
            <person name="Sharon I."/>
            <person name="Castelle C.J."/>
            <person name="Probst A.J."/>
            <person name="Thomas B.C."/>
            <person name="Singh A."/>
            <person name="Wilkins M.J."/>
            <person name="Karaoz U."/>
            <person name="Brodie E.L."/>
            <person name="Williams K.H."/>
            <person name="Hubbard S.S."/>
            <person name="Banfield J.F."/>
        </authorList>
    </citation>
    <scope>NUCLEOTIDE SEQUENCE [LARGE SCALE GENOMIC DNA]</scope>
</reference>
<dbReference type="AlphaFoldDB" id="A0A1F5F778"/>
<proteinExistence type="predicted"/>